<evidence type="ECO:0000313" key="10">
    <source>
        <dbReference type="Proteomes" id="UP001239257"/>
    </source>
</evidence>
<comment type="subcellular location">
    <subcellularLocation>
        <location evidence="1">Cell envelope</location>
    </subcellularLocation>
</comment>
<name>A0AAX3TZT1_9VIBR</name>
<dbReference type="GO" id="GO:0005886">
    <property type="term" value="C:plasma membrane"/>
    <property type="evidence" value="ECO:0007669"/>
    <property type="project" value="TreeGrafter"/>
</dbReference>
<dbReference type="GO" id="GO:0030313">
    <property type="term" value="C:cell envelope"/>
    <property type="evidence" value="ECO:0007669"/>
    <property type="project" value="UniProtKB-SubCell"/>
</dbReference>
<keyword evidence="6" id="KW-1133">Transmembrane helix</keyword>
<dbReference type="EMBL" id="CP118709">
    <property type="protein sequence ID" value="WGK80627.1"/>
    <property type="molecule type" value="Genomic_DNA"/>
</dbReference>
<organism evidence="9 10">
    <name type="scientific">Vibrio aestuarianus</name>
    <dbReference type="NCBI Taxonomy" id="28171"/>
    <lineage>
        <taxon>Bacteria</taxon>
        <taxon>Pseudomonadati</taxon>
        <taxon>Pseudomonadota</taxon>
        <taxon>Gammaproteobacteria</taxon>
        <taxon>Vibrionales</taxon>
        <taxon>Vibrionaceae</taxon>
        <taxon>Vibrio</taxon>
    </lineage>
</organism>
<dbReference type="InterPro" id="IPR011990">
    <property type="entry name" value="TPR-like_helical_dom_sf"/>
</dbReference>
<proteinExistence type="predicted"/>
<feature type="transmembrane region" description="Helical" evidence="6">
    <location>
        <begin position="6"/>
        <end position="24"/>
    </location>
</feature>
<protein>
    <submittedName>
        <fullName evidence="9">C-type cytochrome biogenesis protein CcmI</fullName>
    </submittedName>
</protein>
<evidence type="ECO:0000259" key="8">
    <source>
        <dbReference type="Pfam" id="PF23914"/>
    </source>
</evidence>
<dbReference type="PROSITE" id="PS50005">
    <property type="entry name" value="TPR"/>
    <property type="match status" value="1"/>
</dbReference>
<evidence type="ECO:0000256" key="1">
    <source>
        <dbReference type="ARBA" id="ARBA00004196"/>
    </source>
</evidence>
<feature type="transmembrane region" description="Helical" evidence="6">
    <location>
        <begin position="88"/>
        <end position="110"/>
    </location>
</feature>
<keyword evidence="3" id="KW-0201">Cytochrome c-type biogenesis</keyword>
<feature type="domain" description="Cytochrome c-type biogenesis protein H Ig-like" evidence="7">
    <location>
        <begin position="299"/>
        <end position="402"/>
    </location>
</feature>
<gene>
    <name evidence="9" type="primary">ccmI</name>
    <name evidence="9" type="ORF">PYE51_08090</name>
</gene>
<feature type="repeat" description="TPR" evidence="5">
    <location>
        <begin position="167"/>
        <end position="200"/>
    </location>
</feature>
<evidence type="ECO:0000256" key="3">
    <source>
        <dbReference type="ARBA" id="ARBA00022748"/>
    </source>
</evidence>
<dbReference type="InterPro" id="IPR056412">
    <property type="entry name" value="Ig_CycH"/>
</dbReference>
<sequence>MAFFWLSTLILTFIGCVFIILPIIKQKSNDDVALRDELNKALFKDRLSELQVETEEGLVDNEQELISDLKQSLLDDIPAESKVNGSSYISPALVLIPSILLVVVLSYAVYIKLGAADQVEQWQQVNANLPALSKKLMSPNGEALTDDEMEDLTLALRTRLHYQPDDATGWLLLGRIALANRDIETAIGSMKKAYRLEPKDADVKLGYAQALMLSQDEIDQNQARSILTGLVQQDYVDLRVFSLLAFDAFERQDYPAAIKYWSLMQKMIGPQDSRYEMLARSIESAQGKMQKPDTDGVSVPVTIALDSSVTLPQNAVLIVSVHSADGAPMPVAAARYPLSQFPLKVALDDSNSMVQGRQLSDLAQFIVRVRVDSDGNVSTKTGDWFGESTVVEMGQPVEVVINKQY</sequence>
<evidence type="ECO:0000256" key="5">
    <source>
        <dbReference type="PROSITE-ProRule" id="PRU00339"/>
    </source>
</evidence>
<dbReference type="InterPro" id="IPR017560">
    <property type="entry name" value="Cyt_c_biogenesis_CcmI"/>
</dbReference>
<keyword evidence="6" id="KW-0472">Membrane</keyword>
<accession>A0AAX3TZT1</accession>
<dbReference type="Pfam" id="PF23892">
    <property type="entry name" value="Ig_CycH"/>
    <property type="match status" value="1"/>
</dbReference>
<dbReference type="PANTHER" id="PTHR47870:SF1">
    <property type="entry name" value="CYTOCHROME C-TYPE BIOGENESIS PROTEIN CCMH"/>
    <property type="match status" value="1"/>
</dbReference>
<dbReference type="Gene3D" id="1.25.40.10">
    <property type="entry name" value="Tetratricopeptide repeat domain"/>
    <property type="match status" value="1"/>
</dbReference>
<dbReference type="InterPro" id="IPR019734">
    <property type="entry name" value="TPR_rpt"/>
</dbReference>
<reference evidence="9" key="1">
    <citation type="submission" date="2022-02" db="EMBL/GenBank/DDBJ databases">
        <title>Emergence and expansion in Europe of a Vibrio aestuarianus clonal complex pathogenic for oysters.</title>
        <authorList>
            <person name="Mesnil A."/>
            <person name="Travers M.-A."/>
        </authorList>
    </citation>
    <scope>NUCLEOTIDE SEQUENCE</scope>
    <source>
        <strain evidence="9">U29</strain>
    </source>
</reference>
<dbReference type="Pfam" id="PF23914">
    <property type="entry name" value="TPR_CcmH_CycH"/>
    <property type="match status" value="1"/>
</dbReference>
<feature type="domain" description="Cytochrome c-type biogenesis protein H TPR" evidence="8">
    <location>
        <begin position="118"/>
        <end position="275"/>
    </location>
</feature>
<dbReference type="InterPro" id="IPR051263">
    <property type="entry name" value="C-type_cytochrome_biogenesis"/>
</dbReference>
<evidence type="ECO:0000256" key="6">
    <source>
        <dbReference type="SAM" id="Phobius"/>
    </source>
</evidence>
<dbReference type="GO" id="GO:0017004">
    <property type="term" value="P:cytochrome complex assembly"/>
    <property type="evidence" value="ECO:0007669"/>
    <property type="project" value="UniProtKB-KW"/>
</dbReference>
<dbReference type="RefSeq" id="WP_301063961.1">
    <property type="nucleotide sequence ID" value="NZ_CP118709.1"/>
</dbReference>
<evidence type="ECO:0000256" key="4">
    <source>
        <dbReference type="ARBA" id="ARBA00022803"/>
    </source>
</evidence>
<keyword evidence="2" id="KW-0677">Repeat</keyword>
<evidence type="ECO:0000256" key="2">
    <source>
        <dbReference type="ARBA" id="ARBA00022737"/>
    </source>
</evidence>
<keyword evidence="4 5" id="KW-0802">TPR repeat</keyword>
<evidence type="ECO:0000259" key="7">
    <source>
        <dbReference type="Pfam" id="PF23892"/>
    </source>
</evidence>
<dbReference type="NCBIfam" id="TIGR03142">
    <property type="entry name" value="cytochro_ccmI"/>
    <property type="match status" value="1"/>
</dbReference>
<dbReference type="Proteomes" id="UP001239257">
    <property type="component" value="Chromosome 1"/>
</dbReference>
<dbReference type="InterPro" id="IPR056413">
    <property type="entry name" value="TPR_CcmH_CycH"/>
</dbReference>
<dbReference type="PANTHER" id="PTHR47870">
    <property type="entry name" value="CYTOCHROME C-TYPE BIOGENESIS PROTEIN CCMH"/>
    <property type="match status" value="1"/>
</dbReference>
<evidence type="ECO:0000313" key="9">
    <source>
        <dbReference type="EMBL" id="WGK80627.1"/>
    </source>
</evidence>
<dbReference type="AlphaFoldDB" id="A0AAX3TZT1"/>
<dbReference type="SUPFAM" id="SSF48452">
    <property type="entry name" value="TPR-like"/>
    <property type="match status" value="1"/>
</dbReference>
<keyword evidence="6" id="KW-0812">Transmembrane</keyword>